<evidence type="ECO:0000313" key="2">
    <source>
        <dbReference type="Proteomes" id="UP000694888"/>
    </source>
</evidence>
<sequence length="108" mass="11472">MARLVLVCIALLVVVTYQEVTATCDYGSCPDQPADSDDDGYCKKIRDRVTCLENKGKQEDCSGPEKTIIKGLVKAANVLLGATCGVTTVTASLSVCLALATLARIFTR</sequence>
<evidence type="ECO:0000313" key="3">
    <source>
        <dbReference type="RefSeq" id="XP_012945875.1"/>
    </source>
</evidence>
<keyword evidence="2" id="KW-1185">Reference proteome</keyword>
<gene>
    <name evidence="3" type="primary">LOC106013784</name>
</gene>
<feature type="signal peptide" evidence="1">
    <location>
        <begin position="1"/>
        <end position="22"/>
    </location>
</feature>
<organism evidence="2 3">
    <name type="scientific">Aplysia californica</name>
    <name type="common">California sea hare</name>
    <dbReference type="NCBI Taxonomy" id="6500"/>
    <lineage>
        <taxon>Eukaryota</taxon>
        <taxon>Metazoa</taxon>
        <taxon>Spiralia</taxon>
        <taxon>Lophotrochozoa</taxon>
        <taxon>Mollusca</taxon>
        <taxon>Gastropoda</taxon>
        <taxon>Heterobranchia</taxon>
        <taxon>Euthyneura</taxon>
        <taxon>Tectipleura</taxon>
        <taxon>Aplysiida</taxon>
        <taxon>Aplysioidea</taxon>
        <taxon>Aplysiidae</taxon>
        <taxon>Aplysia</taxon>
    </lineage>
</organism>
<reference evidence="3" key="1">
    <citation type="submission" date="2025-08" db="UniProtKB">
        <authorList>
            <consortium name="RefSeq"/>
        </authorList>
    </citation>
    <scope>IDENTIFICATION</scope>
</reference>
<dbReference type="RefSeq" id="XP_012945875.1">
    <property type="nucleotide sequence ID" value="XM_013090421.2"/>
</dbReference>
<dbReference type="Proteomes" id="UP000694888">
    <property type="component" value="Unplaced"/>
</dbReference>
<accession>A0ABM1ADZ7</accession>
<dbReference type="GeneID" id="106013784"/>
<proteinExistence type="predicted"/>
<evidence type="ECO:0000256" key="1">
    <source>
        <dbReference type="SAM" id="SignalP"/>
    </source>
</evidence>
<protein>
    <submittedName>
        <fullName evidence="3">Uncharacterized protein LOC106013784</fullName>
    </submittedName>
</protein>
<feature type="chain" id="PRO_5046371445" evidence="1">
    <location>
        <begin position="23"/>
        <end position="108"/>
    </location>
</feature>
<keyword evidence="1" id="KW-0732">Signal</keyword>
<name>A0ABM1ADZ7_APLCA</name>